<organism evidence="3 4">
    <name type="scientific">Mucilaginibacter glaciei</name>
    <dbReference type="NCBI Taxonomy" id="2772109"/>
    <lineage>
        <taxon>Bacteria</taxon>
        <taxon>Pseudomonadati</taxon>
        <taxon>Bacteroidota</taxon>
        <taxon>Sphingobacteriia</taxon>
        <taxon>Sphingobacteriales</taxon>
        <taxon>Sphingobacteriaceae</taxon>
        <taxon>Mucilaginibacter</taxon>
    </lineage>
</organism>
<protein>
    <submittedName>
        <fullName evidence="3">Histidine kinase</fullName>
    </submittedName>
</protein>
<dbReference type="PANTHER" id="PTHR34220">
    <property type="entry name" value="SENSOR HISTIDINE KINASE YPDA"/>
    <property type="match status" value="1"/>
</dbReference>
<dbReference type="GO" id="GO:0016020">
    <property type="term" value="C:membrane"/>
    <property type="evidence" value="ECO:0007669"/>
    <property type="project" value="InterPro"/>
</dbReference>
<keyword evidence="4" id="KW-1185">Reference proteome</keyword>
<feature type="transmembrane region" description="Helical" evidence="1">
    <location>
        <begin position="41"/>
        <end position="64"/>
    </location>
</feature>
<dbReference type="EMBL" id="JACWMX010000003">
    <property type="protein sequence ID" value="MBD1393172.1"/>
    <property type="molecule type" value="Genomic_DNA"/>
</dbReference>
<evidence type="ECO:0000256" key="1">
    <source>
        <dbReference type="SAM" id="Phobius"/>
    </source>
</evidence>
<keyword evidence="3" id="KW-0808">Transferase</keyword>
<dbReference type="AlphaFoldDB" id="A0A926NR71"/>
<evidence type="ECO:0000313" key="4">
    <source>
        <dbReference type="Proteomes" id="UP000619078"/>
    </source>
</evidence>
<keyword evidence="1" id="KW-0472">Membrane</keyword>
<sequence length="279" mass="31986">MTTAFKSFAVILQLAFWFVLFSVILFISIYSADVPAALNRIVLLFICHLIDFYICYSVITPLFIEKRKFELAGAALLLLFCLITPVRIWIEHEFASTRFFGLGTNPHHVTLGLAILVEAAVAAFAIVARLAATNYGRILKKDEEDRIKLQNQLSFLKAQMSPHFLLNTVNNIYTLSLSRSEQGPDYLFKLSSILRYLLHECNECVTLKQEETALNTYVELFKLQQKGKLNLKIEFDVQDENRRVEPMILIPLLENAFKHSGLGLHENAYVERLPKWLTN</sequence>
<dbReference type="GO" id="GO:0000155">
    <property type="term" value="F:phosphorelay sensor kinase activity"/>
    <property type="evidence" value="ECO:0007669"/>
    <property type="project" value="InterPro"/>
</dbReference>
<feature type="domain" description="Signal transduction histidine kinase internal region" evidence="2">
    <location>
        <begin position="152"/>
        <end position="226"/>
    </location>
</feature>
<name>A0A926NR71_9SPHI</name>
<dbReference type="PANTHER" id="PTHR34220:SF7">
    <property type="entry name" value="SENSOR HISTIDINE KINASE YPDA"/>
    <property type="match status" value="1"/>
</dbReference>
<comment type="caution">
    <text evidence="3">The sequence shown here is derived from an EMBL/GenBank/DDBJ whole genome shotgun (WGS) entry which is preliminary data.</text>
</comment>
<feature type="transmembrane region" description="Helical" evidence="1">
    <location>
        <begin position="110"/>
        <end position="132"/>
    </location>
</feature>
<keyword evidence="3" id="KW-0418">Kinase</keyword>
<feature type="transmembrane region" description="Helical" evidence="1">
    <location>
        <begin position="71"/>
        <end position="90"/>
    </location>
</feature>
<reference evidence="3" key="1">
    <citation type="submission" date="2020-09" db="EMBL/GenBank/DDBJ databases">
        <title>Novel species of Mucilaginibacter isolated from a glacier on the Tibetan Plateau.</title>
        <authorList>
            <person name="Liu Q."/>
            <person name="Xin Y.-H."/>
        </authorList>
    </citation>
    <scope>NUCLEOTIDE SEQUENCE</scope>
    <source>
        <strain evidence="3">ZB1P21</strain>
    </source>
</reference>
<dbReference type="InterPro" id="IPR050640">
    <property type="entry name" value="Bact_2-comp_sensor_kinase"/>
</dbReference>
<proteinExistence type="predicted"/>
<accession>A0A926NR71</accession>
<keyword evidence="1" id="KW-0812">Transmembrane</keyword>
<keyword evidence="1" id="KW-1133">Transmembrane helix</keyword>
<dbReference type="InterPro" id="IPR010559">
    <property type="entry name" value="Sig_transdc_His_kin_internal"/>
</dbReference>
<dbReference type="RefSeq" id="WP_191162820.1">
    <property type="nucleotide sequence ID" value="NZ_JACWMX010000003.1"/>
</dbReference>
<gene>
    <name evidence="3" type="ORF">IDJ76_08680</name>
</gene>
<evidence type="ECO:0000313" key="3">
    <source>
        <dbReference type="EMBL" id="MBD1393172.1"/>
    </source>
</evidence>
<evidence type="ECO:0000259" key="2">
    <source>
        <dbReference type="Pfam" id="PF06580"/>
    </source>
</evidence>
<dbReference type="Pfam" id="PF06580">
    <property type="entry name" value="His_kinase"/>
    <property type="match status" value="1"/>
</dbReference>
<dbReference type="Proteomes" id="UP000619078">
    <property type="component" value="Unassembled WGS sequence"/>
</dbReference>